<protein>
    <submittedName>
        <fullName evidence="1">Uncharacterized protein</fullName>
    </submittedName>
</protein>
<dbReference type="EMBL" id="RCZD01000006">
    <property type="protein sequence ID" value="TPG61485.1"/>
    <property type="molecule type" value="Genomic_DNA"/>
</dbReference>
<evidence type="ECO:0000313" key="1">
    <source>
        <dbReference type="EMBL" id="TPG61485.1"/>
    </source>
</evidence>
<keyword evidence="2" id="KW-1185">Reference proteome</keyword>
<dbReference type="AlphaFoldDB" id="A0A502GHZ2"/>
<proteinExistence type="predicted"/>
<sequence>MATKFQVELALKAVLLELHVRGVDLHSLQDASILRMHNEKIFVKEDSSKERYRAEEVLFGLVHKIAGAPPQSNEKPLPIEEF</sequence>
<gene>
    <name evidence="1" type="ORF">EAH77_12650</name>
</gene>
<dbReference type="Proteomes" id="UP000317663">
    <property type="component" value="Unassembled WGS sequence"/>
</dbReference>
<organism evidence="1 2">
    <name type="scientific">Ewingella americana</name>
    <dbReference type="NCBI Taxonomy" id="41202"/>
    <lineage>
        <taxon>Bacteria</taxon>
        <taxon>Pseudomonadati</taxon>
        <taxon>Pseudomonadota</taxon>
        <taxon>Gammaproteobacteria</taxon>
        <taxon>Enterobacterales</taxon>
        <taxon>Yersiniaceae</taxon>
        <taxon>Ewingella</taxon>
    </lineage>
</organism>
<dbReference type="RefSeq" id="WP_140473164.1">
    <property type="nucleotide sequence ID" value="NZ_RCZD01000006.1"/>
</dbReference>
<reference evidence="1 2" key="1">
    <citation type="journal article" date="2019" name="Environ. Microbiol.">
        <title>Species interactions and distinct microbial communities in high Arctic permafrost affected cryosols are associated with the CH4 and CO2 gas fluxes.</title>
        <authorList>
            <person name="Altshuler I."/>
            <person name="Hamel J."/>
            <person name="Turney S."/>
            <person name="Magnuson E."/>
            <person name="Levesque R."/>
            <person name="Greer C."/>
            <person name="Whyte L.G."/>
        </authorList>
    </citation>
    <scope>NUCLEOTIDE SEQUENCE [LARGE SCALE GENOMIC DNA]</scope>
    <source>
        <strain evidence="1 2">E4</strain>
    </source>
</reference>
<accession>A0A502GHZ2</accession>
<comment type="caution">
    <text evidence="1">The sequence shown here is derived from an EMBL/GenBank/DDBJ whole genome shotgun (WGS) entry which is preliminary data.</text>
</comment>
<dbReference type="OrthoDB" id="9978976at2"/>
<name>A0A502GHZ2_9GAMM</name>
<evidence type="ECO:0000313" key="2">
    <source>
        <dbReference type="Proteomes" id="UP000317663"/>
    </source>
</evidence>